<comment type="caution">
    <text evidence="1">The sequence shown here is derived from an EMBL/GenBank/DDBJ whole genome shotgun (WGS) entry which is preliminary data.</text>
</comment>
<reference evidence="1 2" key="1">
    <citation type="journal article" date="2014" name="BMC Genomics">
        <title>Comparison of environmental and isolate Sulfobacillus genomes reveals diverse carbon, sulfur, nitrogen, and hydrogen metabolisms.</title>
        <authorList>
            <person name="Justice N.B."/>
            <person name="Norman A."/>
            <person name="Brown C.T."/>
            <person name="Singh A."/>
            <person name="Thomas B.C."/>
            <person name="Banfield J.F."/>
        </authorList>
    </citation>
    <scope>NUCLEOTIDE SEQUENCE [LARGE SCALE GENOMIC DNA]</scope>
    <source>
        <strain evidence="1">AMDSBA4</strain>
    </source>
</reference>
<dbReference type="EMBL" id="PXYW01000006">
    <property type="protein sequence ID" value="PSR34846.1"/>
    <property type="molecule type" value="Genomic_DNA"/>
</dbReference>
<evidence type="ECO:0000313" key="2">
    <source>
        <dbReference type="Proteomes" id="UP000242972"/>
    </source>
</evidence>
<protein>
    <submittedName>
        <fullName evidence="1">Uncharacterized protein</fullName>
    </submittedName>
</protein>
<proteinExistence type="predicted"/>
<sequence>MTTLVRASTRLTSQPASTSVPAYVAQIAEAQAKQMGDAAPTSAVCVAAVDSNPAVYFVVLQGEFKDTQAYLPPGAPAPTGTEIDFTIDPTTKTILDFGIADQPPDVAALGTLTTLSLPSAP</sequence>
<evidence type="ECO:0000313" key="1">
    <source>
        <dbReference type="EMBL" id="PSR34846.1"/>
    </source>
</evidence>
<organism evidence="1 2">
    <name type="scientific">Sulfobacillus benefaciens</name>
    <dbReference type="NCBI Taxonomy" id="453960"/>
    <lineage>
        <taxon>Bacteria</taxon>
        <taxon>Bacillati</taxon>
        <taxon>Bacillota</taxon>
        <taxon>Clostridia</taxon>
        <taxon>Eubacteriales</taxon>
        <taxon>Clostridiales Family XVII. Incertae Sedis</taxon>
        <taxon>Sulfobacillus</taxon>
    </lineage>
</organism>
<accession>A0A2T2XK19</accession>
<name>A0A2T2XK19_9FIRM</name>
<dbReference type="AlphaFoldDB" id="A0A2T2XK19"/>
<gene>
    <name evidence="1" type="ORF">C7B46_03855</name>
</gene>
<dbReference type="Proteomes" id="UP000242972">
    <property type="component" value="Unassembled WGS sequence"/>
</dbReference>